<dbReference type="Pfam" id="PF01580">
    <property type="entry name" value="FtsK_SpoIIIE"/>
    <property type="match status" value="1"/>
</dbReference>
<dbReference type="SUPFAM" id="SSF52540">
    <property type="entry name" value="P-loop containing nucleoside triphosphate hydrolases"/>
    <property type="match status" value="1"/>
</dbReference>
<dbReference type="GO" id="GO:0016020">
    <property type="term" value="C:membrane"/>
    <property type="evidence" value="ECO:0007669"/>
    <property type="project" value="UniProtKB-SubCell"/>
</dbReference>
<dbReference type="PANTHER" id="PTHR22683">
    <property type="entry name" value="SPORULATION PROTEIN RELATED"/>
    <property type="match status" value="1"/>
</dbReference>
<dbReference type="CDD" id="cd01127">
    <property type="entry name" value="TrwB_TraG_TraD_VirD4"/>
    <property type="match status" value="1"/>
</dbReference>
<dbReference type="InterPro" id="IPR002543">
    <property type="entry name" value="FtsK_dom"/>
</dbReference>
<evidence type="ECO:0000256" key="4">
    <source>
        <dbReference type="PROSITE-ProRule" id="PRU00289"/>
    </source>
</evidence>
<dbReference type="GO" id="GO:0005524">
    <property type="term" value="F:ATP binding"/>
    <property type="evidence" value="ECO:0007669"/>
    <property type="project" value="UniProtKB-UniRule"/>
</dbReference>
<keyword evidence="2 4" id="KW-0547">Nucleotide-binding</keyword>
<name>A0A559KCY4_9BACL</name>
<evidence type="ECO:0000313" key="6">
    <source>
        <dbReference type="EMBL" id="TVY09949.1"/>
    </source>
</evidence>
<dbReference type="GO" id="GO:0003677">
    <property type="term" value="F:DNA binding"/>
    <property type="evidence" value="ECO:0007669"/>
    <property type="project" value="InterPro"/>
</dbReference>
<evidence type="ECO:0000313" key="7">
    <source>
        <dbReference type="Proteomes" id="UP000317036"/>
    </source>
</evidence>
<protein>
    <submittedName>
        <fullName evidence="6">DNA translocase FtsK</fullName>
    </submittedName>
</protein>
<dbReference type="InterPro" id="IPR050206">
    <property type="entry name" value="FtsK/SpoIIIE/SftA"/>
</dbReference>
<evidence type="ECO:0000256" key="2">
    <source>
        <dbReference type="ARBA" id="ARBA00022741"/>
    </source>
</evidence>
<dbReference type="PANTHER" id="PTHR22683:SF41">
    <property type="entry name" value="DNA TRANSLOCASE FTSK"/>
    <property type="match status" value="1"/>
</dbReference>
<dbReference type="EMBL" id="VNJI01000011">
    <property type="protein sequence ID" value="TVY09949.1"/>
    <property type="molecule type" value="Genomic_DNA"/>
</dbReference>
<dbReference type="Proteomes" id="UP000317036">
    <property type="component" value="Unassembled WGS sequence"/>
</dbReference>
<keyword evidence="7" id="KW-1185">Reference proteome</keyword>
<keyword evidence="3 4" id="KW-0067">ATP-binding</keyword>
<dbReference type="AlphaFoldDB" id="A0A559KCY4"/>
<feature type="binding site" evidence="4">
    <location>
        <begin position="458"/>
        <end position="465"/>
    </location>
    <ligand>
        <name>ATP</name>
        <dbReference type="ChEBI" id="CHEBI:30616"/>
    </ligand>
</feature>
<evidence type="ECO:0000259" key="5">
    <source>
        <dbReference type="PROSITE" id="PS50901"/>
    </source>
</evidence>
<dbReference type="OrthoDB" id="2797789at2"/>
<accession>A0A559KCY4</accession>
<feature type="domain" description="FtsK" evidence="5">
    <location>
        <begin position="430"/>
        <end position="625"/>
    </location>
</feature>
<gene>
    <name evidence="6" type="ORF">FPZ49_11295</name>
</gene>
<comment type="caution">
    <text evidence="6">The sequence shown here is derived from an EMBL/GenBank/DDBJ whole genome shotgun (WGS) entry which is preliminary data.</text>
</comment>
<proteinExistence type="predicted"/>
<organism evidence="6 7">
    <name type="scientific">Paenibacillus cremeus</name>
    <dbReference type="NCBI Taxonomy" id="2163881"/>
    <lineage>
        <taxon>Bacteria</taxon>
        <taxon>Bacillati</taxon>
        <taxon>Bacillota</taxon>
        <taxon>Bacilli</taxon>
        <taxon>Bacillales</taxon>
        <taxon>Paenibacillaceae</taxon>
        <taxon>Paenibacillus</taxon>
    </lineage>
</organism>
<evidence type="ECO:0000256" key="1">
    <source>
        <dbReference type="ARBA" id="ARBA00004141"/>
    </source>
</evidence>
<reference evidence="6 7" key="1">
    <citation type="submission" date="2019-07" db="EMBL/GenBank/DDBJ databases">
        <authorList>
            <person name="Kim J."/>
        </authorList>
    </citation>
    <scope>NUCLEOTIDE SEQUENCE [LARGE SCALE GENOMIC DNA]</scope>
    <source>
        <strain evidence="6 7">JC52</strain>
    </source>
</reference>
<dbReference type="PROSITE" id="PS50901">
    <property type="entry name" value="FTSK"/>
    <property type="match status" value="1"/>
</dbReference>
<dbReference type="InterPro" id="IPR027417">
    <property type="entry name" value="P-loop_NTPase"/>
</dbReference>
<sequence>MMVLKQLLPKSLSLPDVRHFNFDGLTIHMLKSYLATIPVADRIYGIECFISKDKLEPFFIAESHSVDLPIQQTESKLILREYGESNCSFLYSNKSSVFPFTMSESPIEGLHEIGTQMKDDELIILQVLAIKKQTEFWNDKLTDQYIDYINGVEYPTNNKIIRGIQHKIMEIQAKLEGGYRRNQRINEAEKKLKEDMFQTEVRFMVIAPNRDTRRKLARLVHSKFSKVDYVNSWLLSEDKDIHGYFEDVQLRRPSLSYPRQILCASELVNLLMISKHQPLEVVTPIIEPAAPPIPAAIESPVSEEDKSNPFALFPRGSKLVRENDVNFASNLNNALKKLSLTTADVVVQKFQHGATTQKITFSLPAGLKLSDLTKSTQNIQVELGMNSISFEQGDVAGTANIIIPQEDREMVFVRDCSESLAFQEKTKKYELPIFFGVDTAGEIVMTCLTMIKHLLIAGTTGSGKSYFLNTLLVVLFSLVSPDMLKVYMLDPKKVELSGYRSFPHVQNVYTEMNEAEGVLFFLCAKMEERYSLFEQKGYKNIQQYNKHEKVKLPYLLLVIDELADLMSTNSEVEEYLVRLAQKARAAGIHLIIATQYPIREVVTPLIKRNIYSRVCLMLDSSTAYRVVLDEAPKYTLLGKGDGMYRLEGIQGIHRFQGAVIGKDDDEQEKAIERLSSFWKSDNKKEVIDLEAARNKKRNDETKAFRKVVLETGETRISELPKVLEMRTEKVKAYMDELVILGWVKKHSARSKGYELLLSPEQRKVELEKLK</sequence>
<dbReference type="Gene3D" id="3.40.50.300">
    <property type="entry name" value="P-loop containing nucleotide triphosphate hydrolases"/>
    <property type="match status" value="1"/>
</dbReference>
<comment type="subcellular location">
    <subcellularLocation>
        <location evidence="1">Membrane</location>
        <topology evidence="1">Multi-pass membrane protein</topology>
    </subcellularLocation>
</comment>
<evidence type="ECO:0000256" key="3">
    <source>
        <dbReference type="ARBA" id="ARBA00022840"/>
    </source>
</evidence>